<dbReference type="PANTHER" id="PTHR12243:SF69">
    <property type="entry name" value="SI:CH73-59F11.3"/>
    <property type="match status" value="1"/>
</dbReference>
<dbReference type="AlphaFoldDB" id="A0A6I8U7H3"/>
<dbReference type="PANTHER" id="PTHR12243">
    <property type="entry name" value="MADF DOMAIN TRANSCRIPTION FACTOR"/>
    <property type="match status" value="1"/>
</dbReference>
<dbReference type="GO" id="GO:0005667">
    <property type="term" value="C:transcription regulator complex"/>
    <property type="evidence" value="ECO:0007669"/>
    <property type="project" value="TreeGrafter"/>
</dbReference>
<reference evidence="1 2" key="1">
    <citation type="submission" date="2017-06" db="EMBL/GenBank/DDBJ databases">
        <title>Aedes aegypti genome working group (AGWG) sequencing and assembly.</title>
        <authorList>
            <consortium name="Aedes aegypti Genome Working Group (AGWG)"/>
            <person name="Matthews B.J."/>
        </authorList>
    </citation>
    <scope>NUCLEOTIDE SEQUENCE [LARGE SCALE GENOMIC DNA]</scope>
    <source>
        <strain evidence="1 2">LVP_AGWG</strain>
    </source>
</reference>
<dbReference type="EnsemblMetazoa" id="AAEL026925-RA">
    <property type="protein sequence ID" value="AAEL026925-PA"/>
    <property type="gene ID" value="AAEL026925"/>
</dbReference>
<dbReference type="PROSITE" id="PS51029">
    <property type="entry name" value="MADF"/>
    <property type="match status" value="1"/>
</dbReference>
<evidence type="ECO:0000313" key="1">
    <source>
        <dbReference type="EnsemblMetazoa" id="AAEL026925-PA"/>
    </source>
</evidence>
<name>A0A6I8U7H3_AEDAE</name>
<dbReference type="OrthoDB" id="5984255at2759"/>
<dbReference type="Pfam" id="PF10545">
    <property type="entry name" value="MADF_DNA_bdg"/>
    <property type="match status" value="1"/>
</dbReference>
<organism evidence="1 2">
    <name type="scientific">Aedes aegypti</name>
    <name type="common">Yellowfever mosquito</name>
    <name type="synonym">Culex aegypti</name>
    <dbReference type="NCBI Taxonomy" id="7159"/>
    <lineage>
        <taxon>Eukaryota</taxon>
        <taxon>Metazoa</taxon>
        <taxon>Ecdysozoa</taxon>
        <taxon>Arthropoda</taxon>
        <taxon>Hexapoda</taxon>
        <taxon>Insecta</taxon>
        <taxon>Pterygota</taxon>
        <taxon>Neoptera</taxon>
        <taxon>Endopterygota</taxon>
        <taxon>Diptera</taxon>
        <taxon>Nematocera</taxon>
        <taxon>Culicoidea</taxon>
        <taxon>Culicidae</taxon>
        <taxon>Culicinae</taxon>
        <taxon>Aedini</taxon>
        <taxon>Aedes</taxon>
        <taxon>Stegomyia</taxon>
    </lineage>
</organism>
<reference evidence="1" key="2">
    <citation type="submission" date="2020-05" db="UniProtKB">
        <authorList>
            <consortium name="EnsemblMetazoa"/>
        </authorList>
    </citation>
    <scope>IDENTIFICATION</scope>
    <source>
        <strain evidence="1">LVP_AGWG</strain>
    </source>
</reference>
<dbReference type="InParanoid" id="A0A6I8U7H3"/>
<dbReference type="Proteomes" id="UP000008820">
    <property type="component" value="Chromosome 1"/>
</dbReference>
<dbReference type="InterPro" id="IPR006578">
    <property type="entry name" value="MADF-dom"/>
</dbReference>
<evidence type="ECO:0000313" key="2">
    <source>
        <dbReference type="Proteomes" id="UP000008820"/>
    </source>
</evidence>
<keyword evidence="2" id="KW-1185">Reference proteome</keyword>
<gene>
    <name evidence="1" type="primary">110674514</name>
</gene>
<accession>A0A6I8U7H3</accession>
<sequence>MHHNHLILFITVDSVKSRWKSLRDKFVREQNELSQITTSGSAAPEKAKWKFFDELLFLKGHCQRRPTASNYRNTESSQLAEKEADNYATNDPFIPEMAPVNDENFDEPEQLDTPTTRKRVKMDSRFNEMLDKVESLCSSGPAAPSRHESFAKYLCDRLEIFPLPVARSLEIEILSRVHNVIDEFEEMEIIDNPKL</sequence>
<dbReference type="InterPro" id="IPR039353">
    <property type="entry name" value="TF_Adf1"/>
</dbReference>
<proteinExistence type="predicted"/>
<protein>
    <submittedName>
        <fullName evidence="1">Uncharacterized protein</fullName>
    </submittedName>
</protein>
<dbReference type="GO" id="GO:0006357">
    <property type="term" value="P:regulation of transcription by RNA polymerase II"/>
    <property type="evidence" value="ECO:0007669"/>
    <property type="project" value="TreeGrafter"/>
</dbReference>
<dbReference type="FunCoup" id="A0A6I8U7H3">
    <property type="interactions" value="165"/>
</dbReference>
<dbReference type="GO" id="GO:0005634">
    <property type="term" value="C:nucleus"/>
    <property type="evidence" value="ECO:0007669"/>
    <property type="project" value="TreeGrafter"/>
</dbReference>